<protein>
    <submittedName>
        <fullName evidence="3">Uncharacterized protein (TIGR02611 family)</fullName>
    </submittedName>
</protein>
<feature type="compositionally biased region" description="Basic and acidic residues" evidence="1">
    <location>
        <begin position="82"/>
        <end position="91"/>
    </location>
</feature>
<evidence type="ECO:0000256" key="1">
    <source>
        <dbReference type="SAM" id="MobiDB-lite"/>
    </source>
</evidence>
<dbReference type="Pfam" id="PF09656">
    <property type="entry name" value="PGPGW"/>
    <property type="match status" value="1"/>
</dbReference>
<reference evidence="3 4" key="1">
    <citation type="submission" date="2020-08" db="EMBL/GenBank/DDBJ databases">
        <title>Sequencing the genomes of 1000 actinobacteria strains.</title>
        <authorList>
            <person name="Klenk H.-P."/>
        </authorList>
    </citation>
    <scope>NUCLEOTIDE SEQUENCE [LARGE SCALE GENOMIC DNA]</scope>
    <source>
        <strain evidence="3 4">DSM 44598</strain>
    </source>
</reference>
<proteinExistence type="predicted"/>
<dbReference type="InterPro" id="IPR019099">
    <property type="entry name" value="Uncharacterised_PGPGW_TM"/>
</dbReference>
<keyword evidence="2" id="KW-0472">Membrane</keyword>
<feature type="compositionally biased region" description="Pro residues" evidence="1">
    <location>
        <begin position="101"/>
        <end position="110"/>
    </location>
</feature>
<evidence type="ECO:0000313" key="4">
    <source>
        <dbReference type="Proteomes" id="UP000579647"/>
    </source>
</evidence>
<keyword evidence="2" id="KW-1133">Transmembrane helix</keyword>
<name>A0A840WFU5_9ACTN</name>
<organism evidence="3 4">
    <name type="scientific">Nocardiopsis metallicus</name>
    <dbReference type="NCBI Taxonomy" id="179819"/>
    <lineage>
        <taxon>Bacteria</taxon>
        <taxon>Bacillati</taxon>
        <taxon>Actinomycetota</taxon>
        <taxon>Actinomycetes</taxon>
        <taxon>Streptosporangiales</taxon>
        <taxon>Nocardiopsidaceae</taxon>
        <taxon>Nocardiopsis</taxon>
    </lineage>
</organism>
<dbReference type="EMBL" id="JACHDO010000001">
    <property type="protein sequence ID" value="MBB5491881.1"/>
    <property type="molecule type" value="Genomic_DNA"/>
</dbReference>
<dbReference type="AlphaFoldDB" id="A0A840WFU5"/>
<dbReference type="RefSeq" id="WP_184365482.1">
    <property type="nucleotide sequence ID" value="NZ_BAAAKM010000021.1"/>
</dbReference>
<keyword evidence="2" id="KW-0812">Transmembrane</keyword>
<evidence type="ECO:0000256" key="2">
    <source>
        <dbReference type="SAM" id="Phobius"/>
    </source>
</evidence>
<dbReference type="Proteomes" id="UP000579647">
    <property type="component" value="Unassembled WGS sequence"/>
</dbReference>
<gene>
    <name evidence="3" type="ORF">HNR07_003018</name>
</gene>
<evidence type="ECO:0000313" key="3">
    <source>
        <dbReference type="EMBL" id="MBB5491881.1"/>
    </source>
</evidence>
<keyword evidence="4" id="KW-1185">Reference proteome</keyword>
<comment type="caution">
    <text evidence="3">The sequence shown here is derived from an EMBL/GenBank/DDBJ whole genome shotgun (WGS) entry which is preliminary data.</text>
</comment>
<feature type="transmembrane region" description="Helical" evidence="2">
    <location>
        <begin position="12"/>
        <end position="31"/>
    </location>
</feature>
<feature type="region of interest" description="Disordered" evidence="1">
    <location>
        <begin position="82"/>
        <end position="110"/>
    </location>
</feature>
<sequence length="110" mass="12257">MHTHPVLHIPWRVLVGTVGTVVVLAGIVMMVLPGPGIASVLLGLLILSTEFRWAHRLLRPARVWARRGEKWAVRTKNQYLERRRERRDVKAARRGNASGPDSPPAGSPSE</sequence>
<accession>A0A840WFU5</accession>